<dbReference type="Proteomes" id="UP000199488">
    <property type="component" value="Unassembled WGS sequence"/>
</dbReference>
<feature type="transmembrane region" description="Helical" evidence="9">
    <location>
        <begin position="86"/>
        <end position="115"/>
    </location>
</feature>
<keyword evidence="3" id="KW-1003">Cell membrane</keyword>
<reference evidence="11 12" key="1">
    <citation type="submission" date="2016-10" db="EMBL/GenBank/DDBJ databases">
        <authorList>
            <person name="de Groot N.N."/>
        </authorList>
    </citation>
    <scope>NUCLEOTIDE SEQUENCE [LARGE SCALE GENOMIC DNA]</scope>
    <source>
        <strain evidence="11 12">DSM 23126</strain>
    </source>
</reference>
<feature type="transmembrane region" description="Helical" evidence="9">
    <location>
        <begin position="12"/>
        <end position="32"/>
    </location>
</feature>
<name>A0A1H2QS02_9BACI</name>
<evidence type="ECO:0000259" key="10">
    <source>
        <dbReference type="Pfam" id="PF04290"/>
    </source>
</evidence>
<evidence type="ECO:0000256" key="6">
    <source>
        <dbReference type="ARBA" id="ARBA00022989"/>
    </source>
</evidence>
<evidence type="ECO:0000313" key="11">
    <source>
        <dbReference type="EMBL" id="SDW09219.1"/>
    </source>
</evidence>
<keyword evidence="2" id="KW-0813">Transport</keyword>
<organism evidence="11 12">
    <name type="scientific">Marinococcus luteus</name>
    <dbReference type="NCBI Taxonomy" id="1122204"/>
    <lineage>
        <taxon>Bacteria</taxon>
        <taxon>Bacillati</taxon>
        <taxon>Bacillota</taxon>
        <taxon>Bacilli</taxon>
        <taxon>Bacillales</taxon>
        <taxon>Bacillaceae</taxon>
        <taxon>Marinococcus</taxon>
    </lineage>
</organism>
<keyword evidence="6 9" id="KW-1133">Transmembrane helix</keyword>
<feature type="domain" description="Tripartite ATP-independent periplasmic transporters DctQ component" evidence="10">
    <location>
        <begin position="23"/>
        <end position="150"/>
    </location>
</feature>
<evidence type="ECO:0000256" key="4">
    <source>
        <dbReference type="ARBA" id="ARBA00022519"/>
    </source>
</evidence>
<evidence type="ECO:0000256" key="5">
    <source>
        <dbReference type="ARBA" id="ARBA00022692"/>
    </source>
</evidence>
<keyword evidence="7 9" id="KW-0472">Membrane</keyword>
<feature type="transmembrane region" description="Helical" evidence="9">
    <location>
        <begin position="47"/>
        <end position="65"/>
    </location>
</feature>
<protein>
    <submittedName>
        <fullName evidence="11">TRAP-type C4-dicarboxylate transport system, small permease component</fullName>
    </submittedName>
</protein>
<dbReference type="InterPro" id="IPR007387">
    <property type="entry name" value="TRAP_DctQ"/>
</dbReference>
<dbReference type="OrthoDB" id="9815614at2"/>
<evidence type="ECO:0000256" key="9">
    <source>
        <dbReference type="SAM" id="Phobius"/>
    </source>
</evidence>
<dbReference type="PANTHER" id="PTHR35011:SF2">
    <property type="entry name" value="2,3-DIKETO-L-GULONATE TRAP TRANSPORTER SMALL PERMEASE PROTEIN YIAM"/>
    <property type="match status" value="1"/>
</dbReference>
<evidence type="ECO:0000256" key="8">
    <source>
        <dbReference type="ARBA" id="ARBA00038436"/>
    </source>
</evidence>
<evidence type="ECO:0000256" key="1">
    <source>
        <dbReference type="ARBA" id="ARBA00004429"/>
    </source>
</evidence>
<comment type="subcellular location">
    <subcellularLocation>
        <location evidence="1">Cell inner membrane</location>
        <topology evidence="1">Multi-pass membrane protein</topology>
    </subcellularLocation>
</comment>
<keyword evidence="4" id="KW-0997">Cell inner membrane</keyword>
<keyword evidence="5 9" id="KW-0812">Transmembrane</keyword>
<keyword evidence="12" id="KW-1185">Reference proteome</keyword>
<evidence type="ECO:0000313" key="12">
    <source>
        <dbReference type="Proteomes" id="UP000199488"/>
    </source>
</evidence>
<dbReference type="RefSeq" id="WP_091610555.1">
    <property type="nucleotide sequence ID" value="NZ_FNNC01000001.1"/>
</dbReference>
<comment type="similarity">
    <text evidence="8">Belongs to the TRAP transporter small permease family.</text>
</comment>
<sequence>MQKVKMILDRALLIVNAILITCMALLSIWQVFTRYILDAPSTTSEEIIRFMLIWFTLLTAAYVFGQKKHIAIVFLVEKFRERSQRLIGLAINILWVFLGIVPMIIGGIILLSYTYSETAPATGLSMLFVYSAVPVSGVCIVLYALIDMLRGGSRIGTAGEGEKG</sequence>
<gene>
    <name evidence="11" type="ORF">SAMN05421781_0417</name>
</gene>
<dbReference type="GO" id="GO:0005886">
    <property type="term" value="C:plasma membrane"/>
    <property type="evidence" value="ECO:0007669"/>
    <property type="project" value="UniProtKB-SubCell"/>
</dbReference>
<evidence type="ECO:0000256" key="7">
    <source>
        <dbReference type="ARBA" id="ARBA00023136"/>
    </source>
</evidence>
<evidence type="ECO:0000256" key="2">
    <source>
        <dbReference type="ARBA" id="ARBA00022448"/>
    </source>
</evidence>
<evidence type="ECO:0000256" key="3">
    <source>
        <dbReference type="ARBA" id="ARBA00022475"/>
    </source>
</evidence>
<dbReference type="PANTHER" id="PTHR35011">
    <property type="entry name" value="2,3-DIKETO-L-GULONATE TRAP TRANSPORTER SMALL PERMEASE PROTEIN YIAM"/>
    <property type="match status" value="1"/>
</dbReference>
<dbReference type="EMBL" id="FNNC01000001">
    <property type="protein sequence ID" value="SDW09219.1"/>
    <property type="molecule type" value="Genomic_DNA"/>
</dbReference>
<dbReference type="STRING" id="1122204.SAMN05421781_0417"/>
<dbReference type="GO" id="GO:0022857">
    <property type="term" value="F:transmembrane transporter activity"/>
    <property type="evidence" value="ECO:0007669"/>
    <property type="project" value="TreeGrafter"/>
</dbReference>
<dbReference type="GO" id="GO:0015740">
    <property type="term" value="P:C4-dicarboxylate transport"/>
    <property type="evidence" value="ECO:0007669"/>
    <property type="project" value="TreeGrafter"/>
</dbReference>
<feature type="transmembrane region" description="Helical" evidence="9">
    <location>
        <begin position="127"/>
        <end position="146"/>
    </location>
</feature>
<dbReference type="AlphaFoldDB" id="A0A1H2QS02"/>
<dbReference type="InterPro" id="IPR055348">
    <property type="entry name" value="DctQ"/>
</dbReference>
<proteinExistence type="inferred from homology"/>
<accession>A0A1H2QS02</accession>
<dbReference type="Pfam" id="PF04290">
    <property type="entry name" value="DctQ"/>
    <property type="match status" value="1"/>
</dbReference>